<dbReference type="EMBL" id="JARMAB010000040">
    <property type="protein sequence ID" value="MED1205744.1"/>
    <property type="molecule type" value="Genomic_DNA"/>
</dbReference>
<accession>A0ABU6MM29</accession>
<keyword evidence="3" id="KW-1185">Reference proteome</keyword>
<evidence type="ECO:0000313" key="2">
    <source>
        <dbReference type="EMBL" id="MED1205744.1"/>
    </source>
</evidence>
<organism evidence="2 3">
    <name type="scientific">Heyndrickxia acidicola</name>
    <dbReference type="NCBI Taxonomy" id="209389"/>
    <lineage>
        <taxon>Bacteria</taxon>
        <taxon>Bacillati</taxon>
        <taxon>Bacillota</taxon>
        <taxon>Bacilli</taxon>
        <taxon>Bacillales</taxon>
        <taxon>Bacillaceae</taxon>
        <taxon>Heyndrickxia</taxon>
    </lineage>
</organism>
<gene>
    <name evidence="2" type="ORF">P4T90_22170</name>
</gene>
<sequence>MSLKGVFNYFLKNDSTIKQLKRKISELEKIIEKNKSVQNDAIPNNEKPLTPEGNIQPPIVVEKLNVERLVIDKVELNNNFGQLGIKELKGRLNIGATYGEGGIMDFLNKENKELKRNNTVNSGFKTEKKNVEPKININSR</sequence>
<comment type="caution">
    <text evidence="2">The sequence shown here is derived from an EMBL/GenBank/DDBJ whole genome shotgun (WGS) entry which is preliminary data.</text>
</comment>
<dbReference type="RefSeq" id="WP_066264182.1">
    <property type="nucleotide sequence ID" value="NZ_JARMAB010000040.1"/>
</dbReference>
<reference evidence="2 3" key="1">
    <citation type="submission" date="2023-03" db="EMBL/GenBank/DDBJ databases">
        <title>Bacillus Genome Sequencing.</title>
        <authorList>
            <person name="Dunlap C."/>
        </authorList>
    </citation>
    <scope>NUCLEOTIDE SEQUENCE [LARGE SCALE GENOMIC DNA]</scope>
    <source>
        <strain evidence="2 3">B-23453</strain>
    </source>
</reference>
<name>A0ABU6MM29_9BACI</name>
<proteinExistence type="predicted"/>
<evidence type="ECO:0000313" key="3">
    <source>
        <dbReference type="Proteomes" id="UP001341444"/>
    </source>
</evidence>
<feature type="region of interest" description="Disordered" evidence="1">
    <location>
        <begin position="119"/>
        <end position="140"/>
    </location>
</feature>
<protein>
    <submittedName>
        <fullName evidence="2">Uncharacterized protein</fullName>
    </submittedName>
</protein>
<dbReference type="Proteomes" id="UP001341444">
    <property type="component" value="Unassembled WGS sequence"/>
</dbReference>
<evidence type="ECO:0000256" key="1">
    <source>
        <dbReference type="SAM" id="MobiDB-lite"/>
    </source>
</evidence>